<evidence type="ECO:0000256" key="1">
    <source>
        <dbReference type="ARBA" id="ARBA00008984"/>
    </source>
</evidence>
<dbReference type="Pfam" id="PF01206">
    <property type="entry name" value="TusA"/>
    <property type="match status" value="1"/>
</dbReference>
<dbReference type="Gene3D" id="3.30.110.40">
    <property type="entry name" value="TusA-like domain"/>
    <property type="match status" value="1"/>
</dbReference>
<organism evidence="3 4">
    <name type="scientific">Plasticicumulans acidivorans</name>
    <dbReference type="NCBI Taxonomy" id="886464"/>
    <lineage>
        <taxon>Bacteria</taxon>
        <taxon>Pseudomonadati</taxon>
        <taxon>Pseudomonadota</taxon>
        <taxon>Gammaproteobacteria</taxon>
        <taxon>Candidatus Competibacteraceae</taxon>
        <taxon>Plasticicumulans</taxon>
    </lineage>
</organism>
<dbReference type="Proteomes" id="UP000246569">
    <property type="component" value="Unassembled WGS sequence"/>
</dbReference>
<comment type="caution">
    <text evidence="3">The sequence shown here is derived from an EMBL/GenBank/DDBJ whole genome shotgun (WGS) entry which is preliminary data.</text>
</comment>
<dbReference type="InterPro" id="IPR036868">
    <property type="entry name" value="TusA-like_sf"/>
</dbReference>
<accession>A0A317MQM3</accession>
<evidence type="ECO:0000259" key="2">
    <source>
        <dbReference type="PROSITE" id="PS01148"/>
    </source>
</evidence>
<dbReference type="RefSeq" id="WP_110020632.1">
    <property type="nucleotide sequence ID" value="NZ_QGTJ01000019.1"/>
</dbReference>
<protein>
    <submittedName>
        <fullName evidence="3">tRNA 2-thiouridine synthesizing protein A</fullName>
    </submittedName>
</protein>
<dbReference type="InterPro" id="IPR001455">
    <property type="entry name" value="TusA-like"/>
</dbReference>
<sequence length="80" mass="8742">MNVSPDLELDAAGLQCPLPILKTKKALATLQPGQVLLVITTDPGSVRDFEAYARQTGHELLDSSVEGACFRFLMRKSVLR</sequence>
<feature type="domain" description="UPF0033" evidence="2">
    <location>
        <begin position="9"/>
        <end position="33"/>
    </location>
</feature>
<keyword evidence="4" id="KW-1185">Reference proteome</keyword>
<dbReference type="CDD" id="cd00291">
    <property type="entry name" value="SirA_YedF_YeeD"/>
    <property type="match status" value="1"/>
</dbReference>
<dbReference type="AlphaFoldDB" id="A0A317MQM3"/>
<dbReference type="PROSITE" id="PS01148">
    <property type="entry name" value="UPF0033"/>
    <property type="match status" value="1"/>
</dbReference>
<comment type="similarity">
    <text evidence="1">Belongs to the sulfur carrier protein TusA family.</text>
</comment>
<dbReference type="OrthoDB" id="9797551at2"/>
<name>A0A317MQM3_9GAMM</name>
<dbReference type="PANTHER" id="PTHR33279:SF6">
    <property type="entry name" value="SULFUR CARRIER PROTEIN YEDF-RELATED"/>
    <property type="match status" value="1"/>
</dbReference>
<proteinExistence type="inferred from homology"/>
<evidence type="ECO:0000313" key="4">
    <source>
        <dbReference type="Proteomes" id="UP000246569"/>
    </source>
</evidence>
<reference evidence="3 4" key="1">
    <citation type="submission" date="2018-05" db="EMBL/GenBank/DDBJ databases">
        <title>Genomic Encyclopedia of Type Strains, Phase IV (KMG-IV): sequencing the most valuable type-strain genomes for metagenomic binning, comparative biology and taxonomic classification.</title>
        <authorList>
            <person name="Goeker M."/>
        </authorList>
    </citation>
    <scope>NUCLEOTIDE SEQUENCE [LARGE SCALE GENOMIC DNA]</scope>
    <source>
        <strain evidence="3 4">DSM 23606</strain>
    </source>
</reference>
<dbReference type="EMBL" id="QGTJ01000019">
    <property type="protein sequence ID" value="PWV58339.1"/>
    <property type="molecule type" value="Genomic_DNA"/>
</dbReference>
<evidence type="ECO:0000313" key="3">
    <source>
        <dbReference type="EMBL" id="PWV58339.1"/>
    </source>
</evidence>
<dbReference type="PANTHER" id="PTHR33279">
    <property type="entry name" value="SULFUR CARRIER PROTEIN YEDF-RELATED"/>
    <property type="match status" value="1"/>
</dbReference>
<gene>
    <name evidence="3" type="ORF">C7443_1196</name>
</gene>
<dbReference type="SUPFAM" id="SSF64307">
    <property type="entry name" value="SirA-like"/>
    <property type="match status" value="1"/>
</dbReference>